<feature type="transmembrane region" description="Helical" evidence="9">
    <location>
        <begin position="613"/>
        <end position="631"/>
    </location>
</feature>
<keyword evidence="5 9" id="KW-1133">Transmembrane helix</keyword>
<evidence type="ECO:0000256" key="7">
    <source>
        <dbReference type="ARBA" id="ARBA00034651"/>
    </source>
</evidence>
<evidence type="ECO:0000256" key="1">
    <source>
        <dbReference type="ARBA" id="ARBA00004141"/>
    </source>
</evidence>
<keyword evidence="11" id="KW-1185">Reference proteome</keyword>
<feature type="transmembrane region" description="Helical" evidence="9">
    <location>
        <begin position="444"/>
        <end position="462"/>
    </location>
</feature>
<dbReference type="PANTHER" id="PTHR43829">
    <property type="entry name" value="AQUAPORIN OR AQUAGLYCEROPORIN RELATED"/>
    <property type="match status" value="1"/>
</dbReference>
<dbReference type="PRINTS" id="PR02019">
    <property type="entry name" value="AQUAPORIN7"/>
</dbReference>
<evidence type="ECO:0000256" key="5">
    <source>
        <dbReference type="ARBA" id="ARBA00022989"/>
    </source>
</evidence>
<evidence type="ECO:0000256" key="6">
    <source>
        <dbReference type="ARBA" id="ARBA00023136"/>
    </source>
</evidence>
<evidence type="ECO:0000256" key="4">
    <source>
        <dbReference type="ARBA" id="ARBA00022692"/>
    </source>
</evidence>
<feature type="transmembrane region" description="Helical" evidence="9">
    <location>
        <begin position="286"/>
        <end position="306"/>
    </location>
</feature>
<dbReference type="GO" id="GO:0015254">
    <property type="term" value="F:glycerol channel activity"/>
    <property type="evidence" value="ECO:0007669"/>
    <property type="project" value="TreeGrafter"/>
</dbReference>
<comment type="subcellular location">
    <subcellularLocation>
        <location evidence="1">Membrane</location>
        <topology evidence="1">Multi-pass membrane protein</topology>
    </subcellularLocation>
</comment>
<feature type="transmembrane region" description="Helical" evidence="9">
    <location>
        <begin position="482"/>
        <end position="505"/>
    </location>
</feature>
<feature type="transmembrane region" description="Helical" evidence="9">
    <location>
        <begin position="526"/>
        <end position="546"/>
    </location>
</feature>
<dbReference type="InterPro" id="IPR022357">
    <property type="entry name" value="MIP_CS"/>
</dbReference>
<dbReference type="Pfam" id="PF00230">
    <property type="entry name" value="MIP"/>
    <property type="match status" value="2"/>
</dbReference>
<evidence type="ECO:0000313" key="11">
    <source>
        <dbReference type="Proteomes" id="UP000507470"/>
    </source>
</evidence>
<dbReference type="GO" id="GO:0016323">
    <property type="term" value="C:basolateral plasma membrane"/>
    <property type="evidence" value="ECO:0007669"/>
    <property type="project" value="TreeGrafter"/>
</dbReference>
<organism evidence="10 11">
    <name type="scientific">Mytilus coruscus</name>
    <name type="common">Sea mussel</name>
    <dbReference type="NCBI Taxonomy" id="42192"/>
    <lineage>
        <taxon>Eukaryota</taxon>
        <taxon>Metazoa</taxon>
        <taxon>Spiralia</taxon>
        <taxon>Lophotrochozoa</taxon>
        <taxon>Mollusca</taxon>
        <taxon>Bivalvia</taxon>
        <taxon>Autobranchia</taxon>
        <taxon>Pteriomorphia</taxon>
        <taxon>Mytilida</taxon>
        <taxon>Mytiloidea</taxon>
        <taxon>Mytilidae</taxon>
        <taxon>Mytilinae</taxon>
        <taxon>Mytilus</taxon>
    </lineage>
</organism>
<keyword evidence="3" id="KW-0813">Transport</keyword>
<dbReference type="FunFam" id="1.20.1080.10:FF:000005">
    <property type="entry name" value="Aquaporin 3"/>
    <property type="match status" value="2"/>
</dbReference>
<evidence type="ECO:0000256" key="3">
    <source>
        <dbReference type="ARBA" id="ARBA00022448"/>
    </source>
</evidence>
<keyword evidence="6 9" id="KW-0472">Membrane</keyword>
<dbReference type="EMBL" id="CACVKT020001044">
    <property type="protein sequence ID" value="CAC5364688.1"/>
    <property type="molecule type" value="Genomic_DNA"/>
</dbReference>
<comment type="similarity">
    <text evidence="2">Belongs to the MIP/aquaporin (TC 1.A.8) family.</text>
</comment>
<dbReference type="SUPFAM" id="SSF81338">
    <property type="entry name" value="Aquaporin-like"/>
    <property type="match status" value="2"/>
</dbReference>
<dbReference type="PRINTS" id="PR00783">
    <property type="entry name" value="MINTRINSICP"/>
</dbReference>
<evidence type="ECO:0000256" key="9">
    <source>
        <dbReference type="SAM" id="Phobius"/>
    </source>
</evidence>
<feature type="transmembrane region" description="Helical" evidence="9">
    <location>
        <begin position="577"/>
        <end position="601"/>
    </location>
</feature>
<reference evidence="10 11" key="1">
    <citation type="submission" date="2020-06" db="EMBL/GenBank/DDBJ databases">
        <authorList>
            <person name="Li R."/>
            <person name="Bekaert M."/>
        </authorList>
    </citation>
    <scope>NUCLEOTIDE SEQUENCE [LARGE SCALE GENOMIC DNA]</scope>
    <source>
        <strain evidence="11">wild</strain>
    </source>
</reference>
<gene>
    <name evidence="10" type="ORF">MCOR_5652</name>
</gene>
<feature type="transmembrane region" description="Helical" evidence="9">
    <location>
        <begin position="666"/>
        <end position="685"/>
    </location>
</feature>
<dbReference type="AlphaFoldDB" id="A0A6J8AC72"/>
<dbReference type="InterPro" id="IPR050363">
    <property type="entry name" value="MIP/Aquaporin"/>
</dbReference>
<evidence type="ECO:0000313" key="10">
    <source>
        <dbReference type="EMBL" id="CAC5364688.1"/>
    </source>
</evidence>
<protein>
    <submittedName>
        <fullName evidence="10">Uncharacterized membrane protein C977.17,Aquaporin-8,Aquaporin-9,Aquaporin-3,Aquaporin-7,Aqu aporin-2,Aquaporin-4,Putative aquaporin-7-like protein 3,Aquaporin-10</fullName>
    </submittedName>
</protein>
<dbReference type="PROSITE" id="PS00221">
    <property type="entry name" value="MIP"/>
    <property type="match status" value="2"/>
</dbReference>
<dbReference type="OrthoDB" id="3222at2759"/>
<keyword evidence="4 9" id="KW-0812">Transmembrane</keyword>
<sequence length="730" mass="81358">MIMSNPALREEAYKDYIETAEHYVDHLPACRETGLVFYIKYNFLCLEYEQTHESKLKFILFATAEKAIDHFCREYQTVASDFYNIFFIKLAHLHLGIGVLGNNIDGVSITRTDIESAEELLYRLNVGELSDPWKWGLYIAKSKIFLINKDFQNALKYAYQAFKHALKGNFKREMMVTEETIHTLSYRKYWIINNLEEENGNLEIDHWHLDLVYEINYIMVFGDASVAQAVLSRDGVGNHSSIHWAWGIAVTMGVYISGGISGGHLNPAVTVALACIKKVSWKKVPFYMFGQYLGSFVASAVIYFVYYDALNEYDGGTRMVSGPNATAGIWSTYPQNFASVATCFGDQILATAMLLICILAIIDERNMETPKGLMPISIGLIVTMIGMTYHFNCGYAINPARDLAPRIFTSIAGWGVGVFSACVELRNCNKMEAFASKVRIRNNIIRETFAEFLGTFTLIIFGDGSVAQAVLSRNTVGNHMSIHWSWGIGVTMGVYIAGGISGGHLNPAVTVALACIKKVPWKKVPFYMIGQYLGAFVASVTIYFVYYDALNNFDGGNRMVSGPNGTAGIWATYPQDFASVATCIGDQLLGTAMLLCCVLAVTDDRNMETHKGLIPFSIGLIVVVIGMTYHFNCGYAINPARDLSPRIFTAIAGWGVEVFSYNDYKYFWIPVLGPHVGAILGAFLYQFLIGFHWSEVVEITSDIPIKEIKNTVVKEKTGHTYDNRSLSADS</sequence>
<feature type="transmembrane region" description="Helical" evidence="9">
    <location>
        <begin position="337"/>
        <end position="361"/>
    </location>
</feature>
<dbReference type="CDD" id="cd00333">
    <property type="entry name" value="MIP"/>
    <property type="match status" value="2"/>
</dbReference>
<dbReference type="PANTHER" id="PTHR43829:SF9">
    <property type="entry name" value="AQUAPORIN-9"/>
    <property type="match status" value="1"/>
</dbReference>
<dbReference type="NCBIfam" id="TIGR00861">
    <property type="entry name" value="MIP"/>
    <property type="match status" value="1"/>
</dbReference>
<accession>A0A6J8AC72</accession>
<dbReference type="GO" id="GO:0015250">
    <property type="term" value="F:water channel activity"/>
    <property type="evidence" value="ECO:0007669"/>
    <property type="project" value="TreeGrafter"/>
</dbReference>
<name>A0A6J8AC72_MYTCO</name>
<comment type="catalytic activity">
    <reaction evidence="7">
        <text>H2O(in) = H2O(out)</text>
        <dbReference type="Rhea" id="RHEA:29667"/>
        <dbReference type="ChEBI" id="CHEBI:15377"/>
    </reaction>
</comment>
<dbReference type="InterPro" id="IPR000425">
    <property type="entry name" value="MIP"/>
</dbReference>
<feature type="transmembrane region" description="Helical" evidence="9">
    <location>
        <begin position="373"/>
        <end position="391"/>
    </location>
</feature>
<dbReference type="InterPro" id="IPR023271">
    <property type="entry name" value="Aquaporin-like"/>
</dbReference>
<feature type="transmembrane region" description="Helical" evidence="9">
    <location>
        <begin position="403"/>
        <end position="423"/>
    </location>
</feature>
<evidence type="ECO:0000256" key="2">
    <source>
        <dbReference type="ARBA" id="ARBA00006175"/>
    </source>
</evidence>
<proteinExistence type="inferred from homology"/>
<comment type="catalytic activity">
    <reaction evidence="8">
        <text>glycerol(in) = glycerol(out)</text>
        <dbReference type="Rhea" id="RHEA:29675"/>
        <dbReference type="ChEBI" id="CHEBI:17754"/>
    </reaction>
</comment>
<dbReference type="Proteomes" id="UP000507470">
    <property type="component" value="Unassembled WGS sequence"/>
</dbReference>
<evidence type="ECO:0000256" key="8">
    <source>
        <dbReference type="ARBA" id="ARBA00049405"/>
    </source>
</evidence>
<dbReference type="Gene3D" id="1.20.1080.10">
    <property type="entry name" value="Glycerol uptake facilitator protein"/>
    <property type="match status" value="2"/>
</dbReference>